<keyword evidence="4 14" id="KW-0288">FMN</keyword>
<dbReference type="Pfam" id="PF06574">
    <property type="entry name" value="FAD_syn"/>
    <property type="match status" value="1"/>
</dbReference>
<evidence type="ECO:0000256" key="2">
    <source>
        <dbReference type="ARBA" id="ARBA00005201"/>
    </source>
</evidence>
<dbReference type="RefSeq" id="WP_317329941.1">
    <property type="nucleotide sequence ID" value="NZ_JAWJZA010000003.1"/>
</dbReference>
<evidence type="ECO:0000256" key="5">
    <source>
        <dbReference type="ARBA" id="ARBA00022679"/>
    </source>
</evidence>
<evidence type="ECO:0000256" key="6">
    <source>
        <dbReference type="ARBA" id="ARBA00022695"/>
    </source>
</evidence>
<dbReference type="Gene3D" id="2.40.30.30">
    <property type="entry name" value="Riboflavin kinase-like"/>
    <property type="match status" value="1"/>
</dbReference>
<evidence type="ECO:0000256" key="8">
    <source>
        <dbReference type="ARBA" id="ARBA00022777"/>
    </source>
</evidence>
<dbReference type="InterPro" id="IPR002606">
    <property type="entry name" value="Riboflavin_kinase_bac"/>
</dbReference>
<comment type="caution">
    <text evidence="16">The sequence shown here is derived from an EMBL/GenBank/DDBJ whole genome shotgun (WGS) entry which is preliminary data.</text>
</comment>
<evidence type="ECO:0000259" key="15">
    <source>
        <dbReference type="SMART" id="SM00904"/>
    </source>
</evidence>
<evidence type="ECO:0000256" key="3">
    <source>
        <dbReference type="ARBA" id="ARBA00022630"/>
    </source>
</evidence>
<dbReference type="InterPro" id="IPR004821">
    <property type="entry name" value="Cyt_trans-like"/>
</dbReference>
<evidence type="ECO:0000256" key="1">
    <source>
        <dbReference type="ARBA" id="ARBA00004726"/>
    </source>
</evidence>
<dbReference type="InterPro" id="IPR023468">
    <property type="entry name" value="Riboflavin_kinase"/>
</dbReference>
<comment type="catalytic activity">
    <reaction evidence="13 14">
        <text>FMN + ATP + H(+) = FAD + diphosphate</text>
        <dbReference type="Rhea" id="RHEA:17237"/>
        <dbReference type="ChEBI" id="CHEBI:15378"/>
        <dbReference type="ChEBI" id="CHEBI:30616"/>
        <dbReference type="ChEBI" id="CHEBI:33019"/>
        <dbReference type="ChEBI" id="CHEBI:57692"/>
        <dbReference type="ChEBI" id="CHEBI:58210"/>
        <dbReference type="EC" id="2.7.7.2"/>
    </reaction>
</comment>
<keyword evidence="7 14" id="KW-0547">Nucleotide-binding</keyword>
<sequence>MKLLYSFDELHQIQEKKVYALGTFDGIHKGHQSVIKEAVQEAKASNAVTIIITFERHPLSILNPERLPKTLLAPTMMDEILDEMNVDYILRFPMTQDFLNIEASVFLDNLCKEQDIQAIVVGENFTFGVQGKGTSIFIKESLSNTNIQVIIKPLMTCDGHEKAVSSTMIRQAVKEGRMEDATNMLGRPFQFVGTVIKGDQRGRILGFPTLNFRLPNEMAIPPDGVFVNRVRIDGKWYGGVGNIGDNPTFKNQYHRCEVHVFDFNQDVYGKEVLVQFISYLRGEVKFDNLDALIAQMKLDEAKALSILKTID</sequence>
<dbReference type="InterPro" id="IPR023465">
    <property type="entry name" value="Riboflavin_kinase_dom_sf"/>
</dbReference>
<evidence type="ECO:0000256" key="14">
    <source>
        <dbReference type="PIRNR" id="PIRNR004491"/>
    </source>
</evidence>
<keyword evidence="9 14" id="KW-0274">FAD</keyword>
<dbReference type="SUPFAM" id="SSF82114">
    <property type="entry name" value="Riboflavin kinase-like"/>
    <property type="match status" value="1"/>
</dbReference>
<dbReference type="Gene3D" id="3.40.50.620">
    <property type="entry name" value="HUPs"/>
    <property type="match status" value="1"/>
</dbReference>
<dbReference type="InterPro" id="IPR015864">
    <property type="entry name" value="FAD_synthase"/>
</dbReference>
<dbReference type="EC" id="2.7.1.26" evidence="14"/>
<protein>
    <recommendedName>
        <fullName evidence="14">Riboflavin biosynthesis protein</fullName>
    </recommendedName>
    <domain>
        <recommendedName>
            <fullName evidence="14">Riboflavin kinase</fullName>
            <ecNumber evidence="14">2.7.1.26</ecNumber>
        </recommendedName>
        <alternativeName>
            <fullName evidence="14">Flavokinase</fullName>
        </alternativeName>
    </domain>
    <domain>
        <recommendedName>
            <fullName evidence="14">FMN adenylyltransferase</fullName>
            <ecNumber evidence="14">2.7.7.2</ecNumber>
        </recommendedName>
        <alternativeName>
            <fullName evidence="14">FAD pyrophosphorylase</fullName>
        </alternativeName>
        <alternativeName>
            <fullName evidence="14">FAD synthase</fullName>
        </alternativeName>
    </domain>
</protein>
<evidence type="ECO:0000256" key="11">
    <source>
        <dbReference type="ARBA" id="ARBA00023268"/>
    </source>
</evidence>
<evidence type="ECO:0000256" key="10">
    <source>
        <dbReference type="ARBA" id="ARBA00022840"/>
    </source>
</evidence>
<dbReference type="Pfam" id="PF01687">
    <property type="entry name" value="Flavokinase"/>
    <property type="match status" value="1"/>
</dbReference>
<dbReference type="EMBL" id="JAWJZB010000006">
    <property type="protein sequence ID" value="MDV5088390.1"/>
    <property type="molecule type" value="Genomic_DNA"/>
</dbReference>
<dbReference type="InterPro" id="IPR015865">
    <property type="entry name" value="Riboflavin_kinase_bac/euk"/>
</dbReference>
<dbReference type="PANTHER" id="PTHR22749">
    <property type="entry name" value="RIBOFLAVIN KINASE/FMN ADENYLYLTRANSFERASE"/>
    <property type="match status" value="1"/>
</dbReference>
<feature type="domain" description="Riboflavin kinase" evidence="15">
    <location>
        <begin position="184"/>
        <end position="308"/>
    </location>
</feature>
<dbReference type="CDD" id="cd02064">
    <property type="entry name" value="FAD_synthetase_N"/>
    <property type="match status" value="1"/>
</dbReference>
<keyword evidence="17" id="KW-1185">Reference proteome</keyword>
<evidence type="ECO:0000256" key="7">
    <source>
        <dbReference type="ARBA" id="ARBA00022741"/>
    </source>
</evidence>
<evidence type="ECO:0000313" key="17">
    <source>
        <dbReference type="Proteomes" id="UP001272515"/>
    </source>
</evidence>
<dbReference type="GO" id="GO:0008531">
    <property type="term" value="F:riboflavin kinase activity"/>
    <property type="evidence" value="ECO:0007669"/>
    <property type="project" value="UniProtKB-EC"/>
</dbReference>
<keyword evidence="10 14" id="KW-0067">ATP-binding</keyword>
<evidence type="ECO:0000256" key="12">
    <source>
        <dbReference type="ARBA" id="ARBA00047880"/>
    </source>
</evidence>
<dbReference type="SUPFAM" id="SSF52374">
    <property type="entry name" value="Nucleotidylyl transferase"/>
    <property type="match status" value="1"/>
</dbReference>
<keyword evidence="11" id="KW-0511">Multifunctional enzyme</keyword>
<dbReference type="GO" id="GO:0003919">
    <property type="term" value="F:FMN adenylyltransferase activity"/>
    <property type="evidence" value="ECO:0007669"/>
    <property type="project" value="UniProtKB-EC"/>
</dbReference>
<proteinExistence type="inferred from homology"/>
<dbReference type="NCBIfam" id="TIGR00083">
    <property type="entry name" value="ribF"/>
    <property type="match status" value="1"/>
</dbReference>
<dbReference type="Proteomes" id="UP001272515">
    <property type="component" value="Unassembled WGS sequence"/>
</dbReference>
<evidence type="ECO:0000256" key="13">
    <source>
        <dbReference type="ARBA" id="ARBA00049494"/>
    </source>
</evidence>
<gene>
    <name evidence="16" type="primary">ribF</name>
    <name evidence="16" type="ORF">RVY80_05950</name>
</gene>
<evidence type="ECO:0000313" key="16">
    <source>
        <dbReference type="EMBL" id="MDV5088390.1"/>
    </source>
</evidence>
<dbReference type="NCBIfam" id="NF004162">
    <property type="entry name" value="PRK05627.1-5"/>
    <property type="match status" value="1"/>
</dbReference>
<comment type="pathway">
    <text evidence="1 14">Cofactor biosynthesis; FAD biosynthesis; FAD from FMN: step 1/1.</text>
</comment>
<dbReference type="InterPro" id="IPR014729">
    <property type="entry name" value="Rossmann-like_a/b/a_fold"/>
</dbReference>
<organism evidence="16 17">
    <name type="scientific">Veillonella absiana</name>
    <dbReference type="NCBI Taxonomy" id="3079305"/>
    <lineage>
        <taxon>Bacteria</taxon>
        <taxon>Bacillati</taxon>
        <taxon>Bacillota</taxon>
        <taxon>Negativicutes</taxon>
        <taxon>Veillonellales</taxon>
        <taxon>Veillonellaceae</taxon>
        <taxon>Veillonella</taxon>
    </lineage>
</organism>
<name>A0ABU3Z904_9FIRM</name>
<comment type="similarity">
    <text evidence="14">Belongs to the ribF family.</text>
</comment>
<dbReference type="SMART" id="SM00904">
    <property type="entry name" value="Flavokinase"/>
    <property type="match status" value="1"/>
</dbReference>
<dbReference type="NCBIfam" id="TIGR00125">
    <property type="entry name" value="cyt_tran_rel"/>
    <property type="match status" value="1"/>
</dbReference>
<comment type="pathway">
    <text evidence="2 14">Cofactor biosynthesis; FMN biosynthesis; FMN from riboflavin (ATP route): step 1/1.</text>
</comment>
<reference evidence="16 17" key="1">
    <citation type="submission" date="2023-10" db="EMBL/GenBank/DDBJ databases">
        <title>Veillonella sp. nov., isolated from a pig farm feces dump.</title>
        <authorList>
            <person name="Chang Y.-H."/>
        </authorList>
    </citation>
    <scope>NUCLEOTIDE SEQUENCE [LARGE SCALE GENOMIC DNA]</scope>
    <source>
        <strain evidence="16 17">YH-vei2233</strain>
    </source>
</reference>
<dbReference type="EC" id="2.7.7.2" evidence="14"/>
<comment type="catalytic activity">
    <reaction evidence="12 14">
        <text>riboflavin + ATP = FMN + ADP + H(+)</text>
        <dbReference type="Rhea" id="RHEA:14357"/>
        <dbReference type="ChEBI" id="CHEBI:15378"/>
        <dbReference type="ChEBI" id="CHEBI:30616"/>
        <dbReference type="ChEBI" id="CHEBI:57986"/>
        <dbReference type="ChEBI" id="CHEBI:58210"/>
        <dbReference type="ChEBI" id="CHEBI:456216"/>
        <dbReference type="EC" id="2.7.1.26"/>
    </reaction>
</comment>
<keyword evidence="8 14" id="KW-0418">Kinase</keyword>
<dbReference type="PIRSF" id="PIRSF004491">
    <property type="entry name" value="FAD_Synth"/>
    <property type="match status" value="1"/>
</dbReference>
<dbReference type="PANTHER" id="PTHR22749:SF6">
    <property type="entry name" value="RIBOFLAVIN KINASE"/>
    <property type="match status" value="1"/>
</dbReference>
<accession>A0ABU3Z904</accession>
<keyword evidence="6 14" id="KW-0548">Nucleotidyltransferase</keyword>
<evidence type="ECO:0000256" key="4">
    <source>
        <dbReference type="ARBA" id="ARBA00022643"/>
    </source>
</evidence>
<evidence type="ECO:0000256" key="9">
    <source>
        <dbReference type="ARBA" id="ARBA00022827"/>
    </source>
</evidence>
<keyword evidence="3 14" id="KW-0285">Flavoprotein</keyword>
<keyword evidence="5 14" id="KW-0808">Transferase</keyword>